<dbReference type="SUPFAM" id="SSF56784">
    <property type="entry name" value="HAD-like"/>
    <property type="match status" value="1"/>
</dbReference>
<dbReference type="InterPro" id="IPR006439">
    <property type="entry name" value="HAD-SF_hydro_IA"/>
</dbReference>
<accession>A0ABY8UEN3</accession>
<dbReference type="Proteomes" id="UP001244341">
    <property type="component" value="Chromosome 11b"/>
</dbReference>
<evidence type="ECO:0000313" key="1">
    <source>
        <dbReference type="EMBL" id="WIA19829.1"/>
    </source>
</evidence>
<dbReference type="PRINTS" id="PR00413">
    <property type="entry name" value="HADHALOGNASE"/>
</dbReference>
<organism evidence="1 2">
    <name type="scientific">Tetradesmus obliquus</name>
    <name type="common">Green alga</name>
    <name type="synonym">Acutodesmus obliquus</name>
    <dbReference type="NCBI Taxonomy" id="3088"/>
    <lineage>
        <taxon>Eukaryota</taxon>
        <taxon>Viridiplantae</taxon>
        <taxon>Chlorophyta</taxon>
        <taxon>core chlorophytes</taxon>
        <taxon>Chlorophyceae</taxon>
        <taxon>CS clade</taxon>
        <taxon>Sphaeropleales</taxon>
        <taxon>Scenedesmaceae</taxon>
        <taxon>Tetradesmus</taxon>
    </lineage>
</organism>
<protein>
    <submittedName>
        <fullName evidence="1">Uncharacterized protein</fullName>
    </submittedName>
</protein>
<name>A0ABY8UEN3_TETOB</name>
<sequence length="358" mass="38913">MQALASCSCSGRVSVSRASRPLAAVQCRRAGRARTVVAKAAMKALVFDCDGVILESEDLHRRAYNATFQHFNVQCGVAGVVDWDDQFYDMLQNTVGGGKPKMRWYFKRMGWPTSSILAGRKPASEQEEAQVIDTLQDWKTDKYQQMIGSGEVPPRPGVLQLMDDARAAGLKVAVCSAATKSSVVFTLKNLLGEQRFNSLDCFLAGDDVDKKKPDPKIYNVAAQRLGVDPADCVVVEDSTIGLQAALGAGMRCIITYTPSTKQQAFAGADIVVHELGGNVSLRDLMERPAAVRDDRQAAAARPEFAGAERIVQDVEAAGVTVRELQERRIVQDDRVEFTITDSAVLFGSPNRGSNWVPG</sequence>
<dbReference type="SFLD" id="SFLDS00003">
    <property type="entry name" value="Haloacid_Dehalogenase"/>
    <property type="match status" value="1"/>
</dbReference>
<gene>
    <name evidence="1" type="ORF">OEZ85_005737</name>
</gene>
<dbReference type="InterPro" id="IPR023198">
    <property type="entry name" value="PGP-like_dom2"/>
</dbReference>
<proteinExistence type="predicted"/>
<evidence type="ECO:0000313" key="2">
    <source>
        <dbReference type="Proteomes" id="UP001244341"/>
    </source>
</evidence>
<dbReference type="NCBIfam" id="TIGR01509">
    <property type="entry name" value="HAD-SF-IA-v3"/>
    <property type="match status" value="1"/>
</dbReference>
<dbReference type="Gene3D" id="3.40.50.1000">
    <property type="entry name" value="HAD superfamily/HAD-like"/>
    <property type="match status" value="1"/>
</dbReference>
<dbReference type="PANTHER" id="PTHR42896">
    <property type="entry name" value="XYLULOSE-1,5-BISPHOSPHATE (XUBP) PHOSPHATASE"/>
    <property type="match status" value="1"/>
</dbReference>
<dbReference type="InterPro" id="IPR044999">
    <property type="entry name" value="CbbY-like"/>
</dbReference>
<dbReference type="InterPro" id="IPR023214">
    <property type="entry name" value="HAD_sf"/>
</dbReference>
<dbReference type="Pfam" id="PF00702">
    <property type="entry name" value="Hydrolase"/>
    <property type="match status" value="1"/>
</dbReference>
<dbReference type="InterPro" id="IPR036412">
    <property type="entry name" value="HAD-like_sf"/>
</dbReference>
<dbReference type="SFLD" id="SFLDG01129">
    <property type="entry name" value="C1.5:_HAD__Beta-PGM__Phosphata"/>
    <property type="match status" value="1"/>
</dbReference>
<dbReference type="EMBL" id="CP126218">
    <property type="protein sequence ID" value="WIA19829.1"/>
    <property type="molecule type" value="Genomic_DNA"/>
</dbReference>
<dbReference type="Gene3D" id="1.10.150.240">
    <property type="entry name" value="Putative phosphatase, domain 2"/>
    <property type="match status" value="1"/>
</dbReference>
<reference evidence="1 2" key="1">
    <citation type="submission" date="2023-05" db="EMBL/GenBank/DDBJ databases">
        <title>A 100% complete, gapless, phased diploid assembly of the Scenedesmus obliquus UTEX 3031 genome.</title>
        <authorList>
            <person name="Biondi T.C."/>
            <person name="Hanschen E.R."/>
            <person name="Kwon T."/>
            <person name="Eng W."/>
            <person name="Kruse C.P.S."/>
            <person name="Koehler S.I."/>
            <person name="Kunde Y."/>
            <person name="Gleasner C.D."/>
            <person name="You Mak K.T."/>
            <person name="Polle J."/>
            <person name="Hovde B.T."/>
            <person name="Starkenburg S.R."/>
        </authorList>
    </citation>
    <scope>NUCLEOTIDE SEQUENCE [LARGE SCALE GENOMIC DNA]</scope>
    <source>
        <strain evidence="1 2">DOE0152z</strain>
    </source>
</reference>
<dbReference type="PANTHER" id="PTHR42896:SF4">
    <property type="entry name" value="OS08G0485900 PROTEIN"/>
    <property type="match status" value="1"/>
</dbReference>
<keyword evidence="2" id="KW-1185">Reference proteome</keyword>